<keyword evidence="8" id="KW-1185">Reference proteome</keyword>
<dbReference type="InParanoid" id="A0A409VHD1"/>
<evidence type="ECO:0000256" key="4">
    <source>
        <dbReference type="ARBA" id="ARBA00023242"/>
    </source>
</evidence>
<dbReference type="STRING" id="231916.A0A409VHD1"/>
<dbReference type="InterPro" id="IPR038491">
    <property type="entry name" value="Velvet_dom_sf"/>
</dbReference>
<evidence type="ECO:0000256" key="5">
    <source>
        <dbReference type="SAM" id="MobiDB-lite"/>
    </source>
</evidence>
<feature type="compositionally biased region" description="Polar residues" evidence="5">
    <location>
        <begin position="135"/>
        <end position="145"/>
    </location>
</feature>
<sequence length="320" mass="35742">MDLGLGPHHRHTAGTDYPRTAPRPLNVGDPVTFETGQFTGRTIRVELSELQKAESGRKYAKVDRRPLDPPPAVHLRLFEIVPSQDQDRSWEEKEMLNVLNVGLMCTVDLFPVPESVYEPGSPSSLSPGSSHSVGTRNLDQRPSQHQNLPMTYFPLHPYMSLDSSGSHSPTPPFQIPRRQLMLAHVNPYDLPNDVVYRIGNHYVTESSKLTPALVGEKFTEPTLVDLEGTKALVFVFGDLAVRREGVFILRYRAFDLCSGVPGNPHAPVLAELYGGPFKVYSTREFPGLDPSTDLTKSLAKYGVRVTLRDAERKSKRRSKE</sequence>
<protein>
    <recommendedName>
        <fullName evidence="6">Velvet domain-containing protein</fullName>
    </recommendedName>
</protein>
<organism evidence="7 8">
    <name type="scientific">Gymnopilus dilepis</name>
    <dbReference type="NCBI Taxonomy" id="231916"/>
    <lineage>
        <taxon>Eukaryota</taxon>
        <taxon>Fungi</taxon>
        <taxon>Dikarya</taxon>
        <taxon>Basidiomycota</taxon>
        <taxon>Agaricomycotina</taxon>
        <taxon>Agaricomycetes</taxon>
        <taxon>Agaricomycetidae</taxon>
        <taxon>Agaricales</taxon>
        <taxon>Agaricineae</taxon>
        <taxon>Hymenogastraceae</taxon>
        <taxon>Gymnopilus</taxon>
    </lineage>
</organism>
<dbReference type="PANTHER" id="PTHR33572:SF3">
    <property type="entry name" value="VELVET COMPLEX SUBUNIT B"/>
    <property type="match status" value="1"/>
</dbReference>
<evidence type="ECO:0000256" key="1">
    <source>
        <dbReference type="ARBA" id="ARBA00004123"/>
    </source>
</evidence>
<evidence type="ECO:0000259" key="6">
    <source>
        <dbReference type="PROSITE" id="PS51821"/>
    </source>
</evidence>
<dbReference type="PROSITE" id="PS51821">
    <property type="entry name" value="VELVET"/>
    <property type="match status" value="1"/>
</dbReference>
<dbReference type="InterPro" id="IPR021740">
    <property type="entry name" value="Velvet"/>
</dbReference>
<evidence type="ECO:0000313" key="7">
    <source>
        <dbReference type="EMBL" id="PPQ65668.1"/>
    </source>
</evidence>
<feature type="region of interest" description="Disordered" evidence="5">
    <location>
        <begin position="116"/>
        <end position="145"/>
    </location>
</feature>
<evidence type="ECO:0000313" key="8">
    <source>
        <dbReference type="Proteomes" id="UP000284706"/>
    </source>
</evidence>
<dbReference type="InterPro" id="IPR037525">
    <property type="entry name" value="Velvet_dom"/>
</dbReference>
<dbReference type="Gene3D" id="2.60.40.3960">
    <property type="entry name" value="Velvet domain"/>
    <property type="match status" value="1"/>
</dbReference>
<dbReference type="Proteomes" id="UP000284706">
    <property type="component" value="Unassembled WGS sequence"/>
</dbReference>
<evidence type="ECO:0000256" key="2">
    <source>
        <dbReference type="ARBA" id="ARBA00023015"/>
    </source>
</evidence>
<dbReference type="Pfam" id="PF11754">
    <property type="entry name" value="Velvet"/>
    <property type="match status" value="1"/>
</dbReference>
<keyword evidence="2" id="KW-0805">Transcription regulation</keyword>
<accession>A0A409VHD1</accession>
<dbReference type="AlphaFoldDB" id="A0A409VHD1"/>
<reference evidence="7 8" key="1">
    <citation type="journal article" date="2018" name="Evol. Lett.">
        <title>Horizontal gene cluster transfer increased hallucinogenic mushroom diversity.</title>
        <authorList>
            <person name="Reynolds H.T."/>
            <person name="Vijayakumar V."/>
            <person name="Gluck-Thaler E."/>
            <person name="Korotkin H.B."/>
            <person name="Matheny P.B."/>
            <person name="Slot J.C."/>
        </authorList>
    </citation>
    <scope>NUCLEOTIDE SEQUENCE [LARGE SCALE GENOMIC DNA]</scope>
    <source>
        <strain evidence="7 8">SRW20</strain>
    </source>
</reference>
<name>A0A409VHD1_9AGAR</name>
<dbReference type="PANTHER" id="PTHR33572">
    <property type="entry name" value="SPORE DEVELOPMENT REGULATOR VOSA"/>
    <property type="match status" value="1"/>
</dbReference>
<comment type="subcellular location">
    <subcellularLocation>
        <location evidence="1">Nucleus</location>
    </subcellularLocation>
</comment>
<keyword evidence="3" id="KW-0804">Transcription</keyword>
<feature type="domain" description="Velvet" evidence="6">
    <location>
        <begin position="40"/>
        <end position="308"/>
    </location>
</feature>
<dbReference type="GO" id="GO:0005634">
    <property type="term" value="C:nucleus"/>
    <property type="evidence" value="ECO:0007669"/>
    <property type="project" value="UniProtKB-SubCell"/>
</dbReference>
<feature type="compositionally biased region" description="Low complexity" evidence="5">
    <location>
        <begin position="119"/>
        <end position="134"/>
    </location>
</feature>
<gene>
    <name evidence="7" type="ORF">CVT26_000300</name>
</gene>
<feature type="region of interest" description="Disordered" evidence="5">
    <location>
        <begin position="1"/>
        <end position="26"/>
    </location>
</feature>
<evidence type="ECO:0000256" key="3">
    <source>
        <dbReference type="ARBA" id="ARBA00023163"/>
    </source>
</evidence>
<dbReference type="EMBL" id="NHYE01005648">
    <property type="protein sequence ID" value="PPQ65668.1"/>
    <property type="molecule type" value="Genomic_DNA"/>
</dbReference>
<keyword evidence="4" id="KW-0539">Nucleus</keyword>
<proteinExistence type="predicted"/>
<comment type="caution">
    <text evidence="7">The sequence shown here is derived from an EMBL/GenBank/DDBJ whole genome shotgun (WGS) entry which is preliminary data.</text>
</comment>
<dbReference type="OrthoDB" id="5599552at2759"/>